<keyword evidence="5" id="KW-1185">Reference proteome</keyword>
<dbReference type="PANTHER" id="PTHR45586:SF1">
    <property type="entry name" value="LIPOPOLYSACCHARIDE ASSEMBLY PROTEIN B"/>
    <property type="match status" value="1"/>
</dbReference>
<evidence type="ECO:0000313" key="5">
    <source>
        <dbReference type="Proteomes" id="UP000199771"/>
    </source>
</evidence>
<evidence type="ECO:0000256" key="2">
    <source>
        <dbReference type="ARBA" id="ARBA00022803"/>
    </source>
</evidence>
<dbReference type="Proteomes" id="UP000199771">
    <property type="component" value="Unassembled WGS sequence"/>
</dbReference>
<dbReference type="SUPFAM" id="SSF81901">
    <property type="entry name" value="HCP-like"/>
    <property type="match status" value="1"/>
</dbReference>
<feature type="repeat" description="TPR" evidence="3">
    <location>
        <begin position="47"/>
        <end position="80"/>
    </location>
</feature>
<accession>A0A1I2JIA4</accession>
<protein>
    <submittedName>
        <fullName evidence="4">Type IV pilus assembly protein PilF</fullName>
    </submittedName>
</protein>
<proteinExistence type="predicted"/>
<name>A0A1I2JIA4_9GAMM</name>
<reference evidence="4 5" key="1">
    <citation type="submission" date="2016-10" db="EMBL/GenBank/DDBJ databases">
        <authorList>
            <person name="de Groot N.N."/>
        </authorList>
    </citation>
    <scope>NUCLEOTIDE SEQUENCE [LARGE SCALE GENOMIC DNA]</scope>
    <source>
        <strain evidence="4 5">DSM 23609</strain>
    </source>
</reference>
<dbReference type="InterPro" id="IPR051012">
    <property type="entry name" value="CellSynth/LPSAsmb/PSIAsmb"/>
</dbReference>
<dbReference type="Gene3D" id="1.25.40.10">
    <property type="entry name" value="Tetratricopeptide repeat domain"/>
    <property type="match status" value="1"/>
</dbReference>
<dbReference type="OrthoDB" id="9814042at2"/>
<dbReference type="PANTHER" id="PTHR45586">
    <property type="entry name" value="TPR REPEAT-CONTAINING PROTEIN PA4667"/>
    <property type="match status" value="1"/>
</dbReference>
<dbReference type="SMART" id="SM00028">
    <property type="entry name" value="TPR"/>
    <property type="match status" value="3"/>
</dbReference>
<evidence type="ECO:0000256" key="3">
    <source>
        <dbReference type="PROSITE-ProRule" id="PRU00339"/>
    </source>
</evidence>
<sequence>MIRRLMRALVASSPRGAVVVLRAVWIAGLLVLAACSGAGVRNDKDAARINTQLGINYAQRGQYAAALEKLKRALAQDDALPGAHAAIAFVYQNMNESAKAERHYRRALELQPDDPALKNNFGVFLCSRKRSEEAERLFLEAARDPRYGTPEAAWTNAGICLKTQDPGKAERYFREALQIKPDYREALAQMAGIAFRQQDYLRTRAFLQRYDLNKSATAELLYMAVRTEAALGDLSAAKAFARRLKLEFPESEEAASTFLNLE</sequence>
<gene>
    <name evidence="4" type="ORF">SAMN04488120_10824</name>
</gene>
<dbReference type="InterPro" id="IPR013360">
    <property type="entry name" value="Pilus_4_PilW"/>
</dbReference>
<dbReference type="Pfam" id="PF14559">
    <property type="entry name" value="TPR_19"/>
    <property type="match status" value="1"/>
</dbReference>
<dbReference type="Pfam" id="PF13181">
    <property type="entry name" value="TPR_8"/>
    <property type="match status" value="1"/>
</dbReference>
<dbReference type="NCBIfam" id="TIGR02521">
    <property type="entry name" value="type_IV_pilW"/>
    <property type="match status" value="1"/>
</dbReference>
<dbReference type="PROSITE" id="PS50005">
    <property type="entry name" value="TPR"/>
    <property type="match status" value="2"/>
</dbReference>
<dbReference type="InterPro" id="IPR019734">
    <property type="entry name" value="TPR_rpt"/>
</dbReference>
<dbReference type="STRING" id="1076937.SAMN04488120_10824"/>
<organism evidence="4 5">
    <name type="scientific">Fontimonas thermophila</name>
    <dbReference type="NCBI Taxonomy" id="1076937"/>
    <lineage>
        <taxon>Bacteria</taxon>
        <taxon>Pseudomonadati</taxon>
        <taxon>Pseudomonadota</taxon>
        <taxon>Gammaproteobacteria</taxon>
        <taxon>Nevskiales</taxon>
        <taxon>Nevskiaceae</taxon>
        <taxon>Fontimonas</taxon>
    </lineage>
</organism>
<dbReference type="InterPro" id="IPR011990">
    <property type="entry name" value="TPR-like_helical_dom_sf"/>
</dbReference>
<dbReference type="EMBL" id="FOOC01000008">
    <property type="protein sequence ID" value="SFF54595.1"/>
    <property type="molecule type" value="Genomic_DNA"/>
</dbReference>
<evidence type="ECO:0000256" key="1">
    <source>
        <dbReference type="ARBA" id="ARBA00022737"/>
    </source>
</evidence>
<keyword evidence="2 3" id="KW-0802">TPR repeat</keyword>
<dbReference type="RefSeq" id="WP_091533993.1">
    <property type="nucleotide sequence ID" value="NZ_FOOC01000008.1"/>
</dbReference>
<feature type="repeat" description="TPR" evidence="3">
    <location>
        <begin position="81"/>
        <end position="114"/>
    </location>
</feature>
<keyword evidence="1" id="KW-0677">Repeat</keyword>
<evidence type="ECO:0000313" key="4">
    <source>
        <dbReference type="EMBL" id="SFF54595.1"/>
    </source>
</evidence>
<dbReference type="PROSITE" id="PS51257">
    <property type="entry name" value="PROKAR_LIPOPROTEIN"/>
    <property type="match status" value="1"/>
</dbReference>
<dbReference type="AlphaFoldDB" id="A0A1I2JIA4"/>